<dbReference type="GO" id="GO:0004497">
    <property type="term" value="F:monooxygenase activity"/>
    <property type="evidence" value="ECO:0007669"/>
    <property type="project" value="UniProtKB-KW"/>
</dbReference>
<dbReference type="Proteomes" id="UP000234585">
    <property type="component" value="Unassembled WGS sequence"/>
</dbReference>
<sequence>MELHLYAALALLAVLAATFKFILYPAFFSPLAKIPNAHWTCSFSPLWILWMKWTKQENGQVYKQHMRKGPAIRLAPSLVSFNCFEDGLKTVYNGGFPKPDLYFNGFAVYGTGNLFTIKDNATHAAQKKFLASCFSKSSVMSSQSVRASSRETLFGHLLPLIYQAATQDRALEVLELNYSYLLDTFVQWQFGRSLRSNLVGDEKERRFYLDGFLGISKYTFWQYEFPGLIDVLQKLGIHLIPKSVLDGFRGVEDWNLEKCDRAQQVLASGEPLSPEELPVAFEQALKGMSEVDAKPKSYPRRLPLASDMFSLNSGAFETSGNTSTYLLYELSRRPEWQTRLQEELRRLSPPLKYIPRESVEIDSMPSAQDVDKLPILHAVLMETLRLWPSVPGGQPRVVPRPCTLGGYHNIPPGTTVQAYASVLHRTPEVFPDPFTWKPERWLDASQDELAVMRKWFWGFGSGGRMCLGIHFAHYSIKLLFASIYSNFTTTIHDQGDMDPSDGYLSSPKGHRLELKFHVLE</sequence>
<evidence type="ECO:0000256" key="6">
    <source>
        <dbReference type="ARBA" id="ARBA00023033"/>
    </source>
</evidence>
<keyword evidence="3 7" id="KW-0479">Metal-binding</keyword>
<evidence type="ECO:0000256" key="7">
    <source>
        <dbReference type="PIRSR" id="PIRSR602403-1"/>
    </source>
</evidence>
<dbReference type="GeneID" id="36522147"/>
<dbReference type="RefSeq" id="XP_024673153.1">
    <property type="nucleotide sequence ID" value="XM_024814987.1"/>
</dbReference>
<name>A0A2I2FES9_ASPCN</name>
<keyword evidence="6 8" id="KW-0503">Monooxygenase</keyword>
<dbReference type="PANTHER" id="PTHR24305:SF166">
    <property type="entry name" value="CYTOCHROME P450 12A4, MITOCHONDRIAL-RELATED"/>
    <property type="match status" value="1"/>
</dbReference>
<dbReference type="PRINTS" id="PR00385">
    <property type="entry name" value="P450"/>
</dbReference>
<dbReference type="PRINTS" id="PR00465">
    <property type="entry name" value="EP450IV"/>
</dbReference>
<keyword evidence="4 8" id="KW-0560">Oxidoreductase</keyword>
<dbReference type="GO" id="GO:0020037">
    <property type="term" value="F:heme binding"/>
    <property type="evidence" value="ECO:0007669"/>
    <property type="project" value="InterPro"/>
</dbReference>
<dbReference type="STRING" id="41067.A0A2I2FES9"/>
<comment type="similarity">
    <text evidence="2 8">Belongs to the cytochrome P450 family.</text>
</comment>
<evidence type="ECO:0000256" key="1">
    <source>
        <dbReference type="ARBA" id="ARBA00001971"/>
    </source>
</evidence>
<evidence type="ECO:0000256" key="3">
    <source>
        <dbReference type="ARBA" id="ARBA00022723"/>
    </source>
</evidence>
<evidence type="ECO:0000313" key="10">
    <source>
        <dbReference type="Proteomes" id="UP000234585"/>
    </source>
</evidence>
<dbReference type="InterPro" id="IPR017972">
    <property type="entry name" value="Cyt_P450_CS"/>
</dbReference>
<dbReference type="SUPFAM" id="SSF48264">
    <property type="entry name" value="Cytochrome P450"/>
    <property type="match status" value="1"/>
</dbReference>
<comment type="cofactor">
    <cofactor evidence="1 7">
        <name>heme</name>
        <dbReference type="ChEBI" id="CHEBI:30413"/>
    </cofactor>
</comment>
<keyword evidence="10" id="KW-1185">Reference proteome</keyword>
<evidence type="ECO:0000256" key="4">
    <source>
        <dbReference type="ARBA" id="ARBA00023002"/>
    </source>
</evidence>
<dbReference type="AlphaFoldDB" id="A0A2I2FES9"/>
<dbReference type="InterPro" id="IPR002403">
    <property type="entry name" value="Cyt_P450_E_grp-IV"/>
</dbReference>
<dbReference type="InterPro" id="IPR050121">
    <property type="entry name" value="Cytochrome_P450_monoxygenase"/>
</dbReference>
<feature type="binding site" description="axial binding residue" evidence="7">
    <location>
        <position position="466"/>
    </location>
    <ligand>
        <name>heme</name>
        <dbReference type="ChEBI" id="CHEBI:30413"/>
    </ligand>
    <ligandPart>
        <name>Fe</name>
        <dbReference type="ChEBI" id="CHEBI:18248"/>
    </ligandPart>
</feature>
<evidence type="ECO:0000256" key="2">
    <source>
        <dbReference type="ARBA" id="ARBA00010617"/>
    </source>
</evidence>
<dbReference type="EMBL" id="KZ559131">
    <property type="protein sequence ID" value="PLB39141.1"/>
    <property type="molecule type" value="Genomic_DNA"/>
</dbReference>
<dbReference type="GO" id="GO:0005506">
    <property type="term" value="F:iron ion binding"/>
    <property type="evidence" value="ECO:0007669"/>
    <property type="project" value="InterPro"/>
</dbReference>
<keyword evidence="5 7" id="KW-0408">Iron</keyword>
<accession>A0A2I2FES9</accession>
<dbReference type="GO" id="GO:0016705">
    <property type="term" value="F:oxidoreductase activity, acting on paired donors, with incorporation or reduction of molecular oxygen"/>
    <property type="evidence" value="ECO:0007669"/>
    <property type="project" value="InterPro"/>
</dbReference>
<dbReference type="PANTHER" id="PTHR24305">
    <property type="entry name" value="CYTOCHROME P450"/>
    <property type="match status" value="1"/>
</dbReference>
<dbReference type="Gene3D" id="1.10.630.10">
    <property type="entry name" value="Cytochrome P450"/>
    <property type="match status" value="1"/>
</dbReference>
<dbReference type="InterPro" id="IPR036396">
    <property type="entry name" value="Cyt_P450_sf"/>
</dbReference>
<protein>
    <submittedName>
        <fullName evidence="9">Cytochrome P450</fullName>
    </submittedName>
</protein>
<dbReference type="PROSITE" id="PS00086">
    <property type="entry name" value="CYTOCHROME_P450"/>
    <property type="match status" value="1"/>
</dbReference>
<evidence type="ECO:0000256" key="5">
    <source>
        <dbReference type="ARBA" id="ARBA00023004"/>
    </source>
</evidence>
<evidence type="ECO:0000313" key="9">
    <source>
        <dbReference type="EMBL" id="PLB39141.1"/>
    </source>
</evidence>
<dbReference type="OrthoDB" id="1470350at2759"/>
<organism evidence="9 10">
    <name type="scientific">Aspergillus candidus</name>
    <dbReference type="NCBI Taxonomy" id="41067"/>
    <lineage>
        <taxon>Eukaryota</taxon>
        <taxon>Fungi</taxon>
        <taxon>Dikarya</taxon>
        <taxon>Ascomycota</taxon>
        <taxon>Pezizomycotina</taxon>
        <taxon>Eurotiomycetes</taxon>
        <taxon>Eurotiomycetidae</taxon>
        <taxon>Eurotiales</taxon>
        <taxon>Aspergillaceae</taxon>
        <taxon>Aspergillus</taxon>
        <taxon>Aspergillus subgen. Circumdati</taxon>
    </lineage>
</organism>
<evidence type="ECO:0000256" key="8">
    <source>
        <dbReference type="RuleBase" id="RU000461"/>
    </source>
</evidence>
<keyword evidence="7 8" id="KW-0349">Heme</keyword>
<proteinExistence type="inferred from homology"/>
<gene>
    <name evidence="9" type="ORF">BDW47DRAFT_116779</name>
</gene>
<dbReference type="Pfam" id="PF00067">
    <property type="entry name" value="p450"/>
    <property type="match status" value="1"/>
</dbReference>
<reference evidence="9 10" key="1">
    <citation type="submission" date="2017-12" db="EMBL/GenBank/DDBJ databases">
        <authorList>
            <consortium name="DOE Joint Genome Institute"/>
            <person name="Haridas S."/>
            <person name="Kjaerbolling I."/>
            <person name="Vesth T.C."/>
            <person name="Frisvad J.C."/>
            <person name="Nybo J.L."/>
            <person name="Theobald S."/>
            <person name="Kuo A."/>
            <person name="Bowyer P."/>
            <person name="Matsuda Y."/>
            <person name="Mondo S."/>
            <person name="Lyhne E.K."/>
            <person name="Kogle M.E."/>
            <person name="Clum A."/>
            <person name="Lipzen A."/>
            <person name="Salamov A."/>
            <person name="Ngan C.Y."/>
            <person name="Daum C."/>
            <person name="Chiniquy J."/>
            <person name="Barry K."/>
            <person name="LaButti K."/>
            <person name="Simmons B.A."/>
            <person name="Magnuson J.K."/>
            <person name="Mortensen U.H."/>
            <person name="Larsen T.O."/>
            <person name="Grigoriev I.V."/>
            <person name="Baker S.E."/>
            <person name="Andersen M.R."/>
            <person name="Nordberg H.P."/>
            <person name="Cantor M.N."/>
            <person name="Hua S.X."/>
        </authorList>
    </citation>
    <scope>NUCLEOTIDE SEQUENCE [LARGE SCALE GENOMIC DNA]</scope>
    <source>
        <strain evidence="9 10">CBS 102.13</strain>
    </source>
</reference>
<dbReference type="InterPro" id="IPR001128">
    <property type="entry name" value="Cyt_P450"/>
</dbReference>
<dbReference type="CDD" id="cd11059">
    <property type="entry name" value="CYP_fungal"/>
    <property type="match status" value="1"/>
</dbReference>